<dbReference type="InterPro" id="IPR051838">
    <property type="entry name" value="ARTD_PARP"/>
</dbReference>
<evidence type="ECO:0000256" key="3">
    <source>
        <dbReference type="ARBA" id="ARBA00022695"/>
    </source>
</evidence>
<evidence type="ECO:0000256" key="2">
    <source>
        <dbReference type="ARBA" id="ARBA00022679"/>
    </source>
</evidence>
<feature type="domain" description="PARP catalytic" evidence="6">
    <location>
        <begin position="680"/>
        <end position="778"/>
    </location>
</feature>
<feature type="region of interest" description="Disordered" evidence="5">
    <location>
        <begin position="889"/>
        <end position="920"/>
    </location>
</feature>
<keyword evidence="4" id="KW-0520">NAD</keyword>
<evidence type="ECO:0000313" key="7">
    <source>
        <dbReference type="EMBL" id="KAL0948368.1"/>
    </source>
</evidence>
<protein>
    <recommendedName>
        <fullName evidence="6">PARP catalytic domain-containing protein</fullName>
    </recommendedName>
</protein>
<dbReference type="SUPFAM" id="SSF56399">
    <property type="entry name" value="ADP-ribosylation"/>
    <property type="match status" value="1"/>
</dbReference>
<keyword evidence="8" id="KW-1185">Reference proteome</keyword>
<proteinExistence type="predicted"/>
<evidence type="ECO:0000259" key="6">
    <source>
        <dbReference type="Pfam" id="PF00644"/>
    </source>
</evidence>
<keyword evidence="3" id="KW-0548">Nucleotidyltransferase</keyword>
<comment type="caution">
    <text evidence="7">The sequence shown here is derived from an EMBL/GenBank/DDBJ whole genome shotgun (WGS) entry which is preliminary data.</text>
</comment>
<dbReference type="Gene3D" id="3.90.228.10">
    <property type="match status" value="1"/>
</dbReference>
<dbReference type="InterPro" id="IPR012317">
    <property type="entry name" value="Poly(ADP-ribose)pol_cat_dom"/>
</dbReference>
<evidence type="ECO:0000256" key="1">
    <source>
        <dbReference type="ARBA" id="ARBA00022676"/>
    </source>
</evidence>
<keyword evidence="1" id="KW-0328">Glycosyltransferase</keyword>
<sequence>MSDFEYDAMDADEEAMYPIEVTVNQPQASSNSHLKGRKRFIADLSVMREECKRGFTSSGLRMQDFRPGDDEGVIELLVVEEATSNLILNANLFVSDTSDYPKNHTCFGAAADGEITARLERVLESISSNAAQPLRNLASGLLLSIASAMDTGARKQPASLNDLSDDGSDEEYEGYDYDEDISTSTVASSNRHYFLRLQRDFVDIVASDYRPGFIQFGDDDFCVSVSLPVITLANSIPARALHAWDRRLLSRSQNLALSIYGFRGVYPVLAADGTYTADATRMGATLSFKVGLTKRYKPGKSQAREAMRTFGITPEDQQIMMNGGKQELPPSLEVYNVPANPEVREEETELEDEGRFDRFSLSSSLESLMDDKLLKLIQYRRKFRLGWAGAETLHMMVEQSQTAPIEIISRQSQILIGADREEAQLRRTYRLPHDPLYRLPESSEINLPLTAFCYLIRRLTLVSRYCIVCHNPTRFEFETLKPYVCGSKLCSYQYYAYNQGPSLEYEIVHNPVTVDLLVSLAYCSASEGSMDDPMPVGMGLRVPPPTSRGIPQYVQRGVIRGTTVVNEAQGPQNTIHIEEGGLCDFDSLTKSQMREAIVGLIDSLPSIDDMKKHLTRKAKPGQLKQKLRDLDSNVLPAAWSILRWCVASCTAHLEELTSANSIRGLSTKDWRQFHFSIGAPDAEAKFRKSIAEAQTRQSNARMFPTLYAFHGSPLRNWHSIIRHGLWYKEITYGRTYGNGVYLAKDGRVSMKTYASRGHSVWRNSKCRPTSCVALAEVVNVPSEFVSCNPHYVVKDTQWIMCRYLLVGTGSKMSAQRTSALTAGEQPTLSSSAPLVKHDPKCPVVVGTTEIQIPDPTFELESLLSARKNEQSDLSFDADDLAVFQYVEPPVPVQPPLPQDSVPTSRSQRSSAKPVEDWTPDPDYVRRAIENLMPPPLEASTNASAAVQRELRTMLKEQNAARKKPGGLKELGWFLPDVSEDGDEGGGGVGDNLFQWIVELHSFDDSLPIAKDMKSK</sequence>
<organism evidence="7 8">
    <name type="scientific">Hohenbuehelia grisea</name>
    <dbReference type="NCBI Taxonomy" id="104357"/>
    <lineage>
        <taxon>Eukaryota</taxon>
        <taxon>Fungi</taxon>
        <taxon>Dikarya</taxon>
        <taxon>Basidiomycota</taxon>
        <taxon>Agaricomycotina</taxon>
        <taxon>Agaricomycetes</taxon>
        <taxon>Agaricomycetidae</taxon>
        <taxon>Agaricales</taxon>
        <taxon>Pleurotineae</taxon>
        <taxon>Pleurotaceae</taxon>
        <taxon>Hohenbuehelia</taxon>
    </lineage>
</organism>
<gene>
    <name evidence="7" type="ORF">HGRIS_010950</name>
</gene>
<dbReference type="PANTHER" id="PTHR21328">
    <property type="entry name" value="POLY ADP-RIBOSE POLYMERASE FAMILY, MEMBER PARP"/>
    <property type="match status" value="1"/>
</dbReference>
<accession>A0ABR3IYM0</accession>
<dbReference type="Pfam" id="PF00644">
    <property type="entry name" value="PARP"/>
    <property type="match status" value="1"/>
</dbReference>
<evidence type="ECO:0000313" key="8">
    <source>
        <dbReference type="Proteomes" id="UP001556367"/>
    </source>
</evidence>
<reference evidence="8" key="1">
    <citation type="submission" date="2024-06" db="EMBL/GenBank/DDBJ databases">
        <title>Multi-omics analyses provide insights into the biosynthesis of the anticancer antibiotic pleurotin in Hohenbuehelia grisea.</title>
        <authorList>
            <person name="Weaver J.A."/>
            <person name="Alberti F."/>
        </authorList>
    </citation>
    <scope>NUCLEOTIDE SEQUENCE [LARGE SCALE GENOMIC DNA]</scope>
    <source>
        <strain evidence="8">T-177</strain>
    </source>
</reference>
<dbReference type="Proteomes" id="UP001556367">
    <property type="component" value="Unassembled WGS sequence"/>
</dbReference>
<evidence type="ECO:0000256" key="4">
    <source>
        <dbReference type="ARBA" id="ARBA00023027"/>
    </source>
</evidence>
<keyword evidence="2" id="KW-0808">Transferase</keyword>
<name>A0ABR3IYM0_9AGAR</name>
<evidence type="ECO:0000256" key="5">
    <source>
        <dbReference type="SAM" id="MobiDB-lite"/>
    </source>
</evidence>
<dbReference type="EMBL" id="JASNQZ010000014">
    <property type="protein sequence ID" value="KAL0948368.1"/>
    <property type="molecule type" value="Genomic_DNA"/>
</dbReference>